<comment type="function">
    <text evidence="11">Involved in the synthesis of glucuronoxylan hemicellulose in secondary cell walls.</text>
</comment>
<keyword evidence="5 11" id="KW-0735">Signal-anchor</keyword>
<evidence type="ECO:0000256" key="7">
    <source>
        <dbReference type="ARBA" id="ARBA00023034"/>
    </source>
</evidence>
<evidence type="ECO:0000256" key="6">
    <source>
        <dbReference type="ARBA" id="ARBA00022989"/>
    </source>
</evidence>
<keyword evidence="7 11" id="KW-0333">Golgi apparatus</keyword>
<organism evidence="13 14">
    <name type="scientific">Lactuca virosa</name>
    <dbReference type="NCBI Taxonomy" id="75947"/>
    <lineage>
        <taxon>Eukaryota</taxon>
        <taxon>Viridiplantae</taxon>
        <taxon>Streptophyta</taxon>
        <taxon>Embryophyta</taxon>
        <taxon>Tracheophyta</taxon>
        <taxon>Spermatophyta</taxon>
        <taxon>Magnoliopsida</taxon>
        <taxon>eudicotyledons</taxon>
        <taxon>Gunneridae</taxon>
        <taxon>Pentapetalae</taxon>
        <taxon>asterids</taxon>
        <taxon>campanulids</taxon>
        <taxon>Asterales</taxon>
        <taxon>Asteraceae</taxon>
        <taxon>Cichorioideae</taxon>
        <taxon>Cichorieae</taxon>
        <taxon>Lactucinae</taxon>
        <taxon>Lactuca</taxon>
    </lineage>
</organism>
<evidence type="ECO:0000256" key="3">
    <source>
        <dbReference type="ARBA" id="ARBA00022679"/>
    </source>
</evidence>
<feature type="region of interest" description="Disordered" evidence="12">
    <location>
        <begin position="156"/>
        <end position="179"/>
    </location>
</feature>
<keyword evidence="6" id="KW-1133">Transmembrane helix</keyword>
<dbReference type="PANTHER" id="PTHR10896:SF17">
    <property type="entry name" value="BETA-1,4-XYLOSYLTRANSFERASE IRX14H-RELATED"/>
    <property type="match status" value="1"/>
</dbReference>
<comment type="subcellular location">
    <subcellularLocation>
        <location evidence="1 11">Golgi apparatus membrane</location>
        <topology evidence="1 11">Single-pass type II membrane protein</topology>
    </subcellularLocation>
</comment>
<dbReference type="AlphaFoldDB" id="A0AAU9M496"/>
<evidence type="ECO:0000256" key="2">
    <source>
        <dbReference type="ARBA" id="ARBA00007706"/>
    </source>
</evidence>
<keyword evidence="3 11" id="KW-0808">Transferase</keyword>
<evidence type="ECO:0000256" key="5">
    <source>
        <dbReference type="ARBA" id="ARBA00022968"/>
    </source>
</evidence>
<evidence type="ECO:0000256" key="10">
    <source>
        <dbReference type="ARBA" id="ARBA00023316"/>
    </source>
</evidence>
<dbReference type="GO" id="GO:0000139">
    <property type="term" value="C:Golgi membrane"/>
    <property type="evidence" value="ECO:0007669"/>
    <property type="project" value="UniProtKB-SubCell"/>
</dbReference>
<dbReference type="GO" id="GO:0009834">
    <property type="term" value="P:plant-type secondary cell wall biogenesis"/>
    <property type="evidence" value="ECO:0007669"/>
    <property type="project" value="TreeGrafter"/>
</dbReference>
<evidence type="ECO:0000256" key="9">
    <source>
        <dbReference type="ARBA" id="ARBA00023180"/>
    </source>
</evidence>
<evidence type="ECO:0000256" key="12">
    <source>
        <dbReference type="SAM" id="MobiDB-lite"/>
    </source>
</evidence>
<dbReference type="InterPro" id="IPR005027">
    <property type="entry name" value="Glyco_trans_43"/>
</dbReference>
<dbReference type="SUPFAM" id="SSF53448">
    <property type="entry name" value="Nucleotide-diphospho-sugar transferases"/>
    <property type="match status" value="1"/>
</dbReference>
<keyword evidence="10 11" id="KW-0961">Cell wall biogenesis/degradation</keyword>
<feature type="compositionally biased region" description="Polar residues" evidence="12">
    <location>
        <begin position="161"/>
        <end position="179"/>
    </location>
</feature>
<evidence type="ECO:0000256" key="1">
    <source>
        <dbReference type="ARBA" id="ARBA00004323"/>
    </source>
</evidence>
<dbReference type="EC" id="2.4.-.-" evidence="11"/>
<keyword evidence="4" id="KW-0812">Transmembrane</keyword>
<dbReference type="Proteomes" id="UP001157418">
    <property type="component" value="Unassembled WGS sequence"/>
</dbReference>
<dbReference type="Gene3D" id="3.90.550.10">
    <property type="entry name" value="Spore Coat Polysaccharide Biosynthesis Protein SpsA, Chain A"/>
    <property type="match status" value="1"/>
</dbReference>
<sequence length="285" mass="32633">MEIVQLEQKVQYGIKNPRPLIFVTPTYVRTFQALHLTGLMHTLMNFPYEVVWIVVEAVGTTNETAALLAKSKLQIKHIGFKKKMPIFWNARHKLESEMRLQALRVVREEKLDGIVMFADNSNMHSLELFDEIQKVEWIGTVSVGILLHSSHSNEDPFEVQKNLNEPNNKKSPLATQGPACNSSDHSIGWHTFNFYAYEQKSANYIGDMAIVLPQKLEWSGFVETLYPLLHRAIVAASAVPDLQDRYDSMPDSIKSKLLPFQRDGVSMEGVFSWLIKWALEKLFRS</sequence>
<dbReference type="GO" id="GO:0015018">
    <property type="term" value="F:galactosylgalactosylxylosylprotein 3-beta-glucuronosyltransferase activity"/>
    <property type="evidence" value="ECO:0007669"/>
    <property type="project" value="InterPro"/>
</dbReference>
<dbReference type="PANTHER" id="PTHR10896">
    <property type="entry name" value="GALACTOSYLGALACTOSYLXYLOSYLPROTEIN 3-BETA-GLUCURONOSYLTRANSFERASE BETA-1,3-GLUCURONYLTRANSFERASE"/>
    <property type="match status" value="1"/>
</dbReference>
<dbReference type="Pfam" id="PF03360">
    <property type="entry name" value="Glyco_transf_43"/>
    <property type="match status" value="1"/>
</dbReference>
<evidence type="ECO:0000256" key="8">
    <source>
        <dbReference type="ARBA" id="ARBA00023136"/>
    </source>
</evidence>
<keyword evidence="8" id="KW-0472">Membrane</keyword>
<evidence type="ECO:0000313" key="13">
    <source>
        <dbReference type="EMBL" id="CAH1420899.1"/>
    </source>
</evidence>
<evidence type="ECO:0000256" key="11">
    <source>
        <dbReference type="RuleBase" id="RU363127"/>
    </source>
</evidence>
<reference evidence="13 14" key="1">
    <citation type="submission" date="2022-01" db="EMBL/GenBank/DDBJ databases">
        <authorList>
            <person name="Xiong W."/>
            <person name="Schranz E."/>
        </authorList>
    </citation>
    <scope>NUCLEOTIDE SEQUENCE [LARGE SCALE GENOMIC DNA]</scope>
</reference>
<keyword evidence="9" id="KW-0325">Glycoprotein</keyword>
<evidence type="ECO:0000313" key="14">
    <source>
        <dbReference type="Proteomes" id="UP001157418"/>
    </source>
</evidence>
<dbReference type="EMBL" id="CAKMRJ010001112">
    <property type="protein sequence ID" value="CAH1420899.1"/>
    <property type="molecule type" value="Genomic_DNA"/>
</dbReference>
<name>A0AAU9M496_9ASTR</name>
<comment type="caution">
    <text evidence="13">The sequence shown here is derived from an EMBL/GenBank/DDBJ whole genome shotgun (WGS) entry which is preliminary data.</text>
</comment>
<dbReference type="GO" id="GO:0071555">
    <property type="term" value="P:cell wall organization"/>
    <property type="evidence" value="ECO:0007669"/>
    <property type="project" value="UniProtKB-KW"/>
</dbReference>
<comment type="similarity">
    <text evidence="2 11">Belongs to the glycosyltransferase 43 family.</text>
</comment>
<dbReference type="GO" id="GO:0010417">
    <property type="term" value="P:glucuronoxylan biosynthetic process"/>
    <property type="evidence" value="ECO:0007669"/>
    <property type="project" value="TreeGrafter"/>
</dbReference>
<proteinExistence type="inferred from homology"/>
<accession>A0AAU9M496</accession>
<keyword evidence="14" id="KW-1185">Reference proteome</keyword>
<dbReference type="GO" id="GO:0042285">
    <property type="term" value="F:xylosyltransferase activity"/>
    <property type="evidence" value="ECO:0007669"/>
    <property type="project" value="TreeGrafter"/>
</dbReference>
<gene>
    <name evidence="13" type="ORF">LVIROSA_LOCUS8330</name>
</gene>
<evidence type="ECO:0000256" key="4">
    <source>
        <dbReference type="ARBA" id="ARBA00022692"/>
    </source>
</evidence>
<dbReference type="InterPro" id="IPR029044">
    <property type="entry name" value="Nucleotide-diphossugar_trans"/>
</dbReference>
<protein>
    <recommendedName>
        <fullName evidence="11">Glycosyltransferases</fullName>
        <ecNumber evidence="11">2.4.-.-</ecNumber>
    </recommendedName>
</protein>